<dbReference type="EMBL" id="JACRTB010000003">
    <property type="protein sequence ID" value="MBC8575270.1"/>
    <property type="molecule type" value="Genomic_DNA"/>
</dbReference>
<dbReference type="InterPro" id="IPR007607">
    <property type="entry name" value="BacA/B"/>
</dbReference>
<dbReference type="Pfam" id="PF04519">
    <property type="entry name" value="Bactofilin"/>
    <property type="match status" value="1"/>
</dbReference>
<protein>
    <submittedName>
        <fullName evidence="3">Polymer-forming cytoskeletal protein</fullName>
    </submittedName>
</protein>
<reference evidence="3 4" key="1">
    <citation type="submission" date="2020-08" db="EMBL/GenBank/DDBJ databases">
        <title>Genome public.</title>
        <authorList>
            <person name="Liu C."/>
            <person name="Sun Q."/>
        </authorList>
    </citation>
    <scope>NUCLEOTIDE SEQUENCE [LARGE SCALE GENOMIC DNA]</scope>
    <source>
        <strain evidence="3 4">BX1</strain>
    </source>
</reference>
<dbReference type="Proteomes" id="UP000658131">
    <property type="component" value="Unassembled WGS sequence"/>
</dbReference>
<organism evidence="3 4">
    <name type="scientific">Yanshouia hominis</name>
    <dbReference type="NCBI Taxonomy" id="2763673"/>
    <lineage>
        <taxon>Bacteria</taxon>
        <taxon>Bacillati</taxon>
        <taxon>Bacillota</taxon>
        <taxon>Clostridia</taxon>
        <taxon>Eubacteriales</taxon>
        <taxon>Oscillospiraceae</taxon>
        <taxon>Yanshouia</taxon>
    </lineage>
</organism>
<accession>A0ABR7NFT1</accession>
<gene>
    <name evidence="3" type="ORF">H8717_02435</name>
</gene>
<dbReference type="RefSeq" id="WP_262398917.1">
    <property type="nucleotide sequence ID" value="NZ_JACRTB010000003.1"/>
</dbReference>
<sequence length="207" mass="21681">MKLFFQNKSDGRQESGPRIPLSMELPCGAPGGAEQIPPFYQMSELLAQGAQSIAAVSQNSIFHGNVETTDDIAVFGRLEGDISGAAARIFGAVVGTVRCGSMQAAGTVEGDIFSAGPIEISAESRITGNIRCERAVISGAVTGDVEAAQSVILTETAVLNGNLRADEIEIRKGAALHGLVKIERSELCREQSAGQAEEISQPEPIVL</sequence>
<name>A0ABR7NFT1_9FIRM</name>
<proteinExistence type="inferred from homology"/>
<dbReference type="PANTHER" id="PTHR35024:SF4">
    <property type="entry name" value="POLYMER-FORMING CYTOSKELETAL PROTEIN"/>
    <property type="match status" value="1"/>
</dbReference>
<comment type="caution">
    <text evidence="3">The sequence shown here is derived from an EMBL/GenBank/DDBJ whole genome shotgun (WGS) entry which is preliminary data.</text>
</comment>
<dbReference type="PANTHER" id="PTHR35024">
    <property type="entry name" value="HYPOTHETICAL CYTOSOLIC PROTEIN"/>
    <property type="match status" value="1"/>
</dbReference>
<keyword evidence="4" id="KW-1185">Reference proteome</keyword>
<evidence type="ECO:0000313" key="3">
    <source>
        <dbReference type="EMBL" id="MBC8575270.1"/>
    </source>
</evidence>
<evidence type="ECO:0000256" key="1">
    <source>
        <dbReference type="ARBA" id="ARBA00044755"/>
    </source>
</evidence>
<evidence type="ECO:0000256" key="2">
    <source>
        <dbReference type="SAM" id="MobiDB-lite"/>
    </source>
</evidence>
<evidence type="ECO:0000313" key="4">
    <source>
        <dbReference type="Proteomes" id="UP000658131"/>
    </source>
</evidence>
<comment type="similarity">
    <text evidence="1">Belongs to the bactofilin family.</text>
</comment>
<feature type="region of interest" description="Disordered" evidence="2">
    <location>
        <begin position="1"/>
        <end position="21"/>
    </location>
</feature>